<dbReference type="Proteomes" id="UP000308600">
    <property type="component" value="Unassembled WGS sequence"/>
</dbReference>
<evidence type="ECO:0000313" key="2">
    <source>
        <dbReference type="Proteomes" id="UP000308600"/>
    </source>
</evidence>
<reference evidence="1 2" key="1">
    <citation type="journal article" date="2019" name="Nat. Ecol. Evol.">
        <title>Megaphylogeny resolves global patterns of mushroom evolution.</title>
        <authorList>
            <person name="Varga T."/>
            <person name="Krizsan K."/>
            <person name="Foldi C."/>
            <person name="Dima B."/>
            <person name="Sanchez-Garcia M."/>
            <person name="Sanchez-Ramirez S."/>
            <person name="Szollosi G.J."/>
            <person name="Szarkandi J.G."/>
            <person name="Papp V."/>
            <person name="Albert L."/>
            <person name="Andreopoulos W."/>
            <person name="Angelini C."/>
            <person name="Antonin V."/>
            <person name="Barry K.W."/>
            <person name="Bougher N.L."/>
            <person name="Buchanan P."/>
            <person name="Buyck B."/>
            <person name="Bense V."/>
            <person name="Catcheside P."/>
            <person name="Chovatia M."/>
            <person name="Cooper J."/>
            <person name="Damon W."/>
            <person name="Desjardin D."/>
            <person name="Finy P."/>
            <person name="Geml J."/>
            <person name="Haridas S."/>
            <person name="Hughes K."/>
            <person name="Justo A."/>
            <person name="Karasinski D."/>
            <person name="Kautmanova I."/>
            <person name="Kiss B."/>
            <person name="Kocsube S."/>
            <person name="Kotiranta H."/>
            <person name="LaButti K.M."/>
            <person name="Lechner B.E."/>
            <person name="Liimatainen K."/>
            <person name="Lipzen A."/>
            <person name="Lukacs Z."/>
            <person name="Mihaltcheva S."/>
            <person name="Morgado L.N."/>
            <person name="Niskanen T."/>
            <person name="Noordeloos M.E."/>
            <person name="Ohm R.A."/>
            <person name="Ortiz-Santana B."/>
            <person name="Ovrebo C."/>
            <person name="Racz N."/>
            <person name="Riley R."/>
            <person name="Savchenko A."/>
            <person name="Shiryaev A."/>
            <person name="Soop K."/>
            <person name="Spirin V."/>
            <person name="Szebenyi C."/>
            <person name="Tomsovsky M."/>
            <person name="Tulloss R.E."/>
            <person name="Uehling J."/>
            <person name="Grigoriev I.V."/>
            <person name="Vagvolgyi C."/>
            <person name="Papp T."/>
            <person name="Martin F.M."/>
            <person name="Miettinen O."/>
            <person name="Hibbett D.S."/>
            <person name="Nagy L.G."/>
        </authorList>
    </citation>
    <scope>NUCLEOTIDE SEQUENCE [LARGE SCALE GENOMIC DNA]</scope>
    <source>
        <strain evidence="1 2">NL-1719</strain>
    </source>
</reference>
<dbReference type="EMBL" id="ML208299">
    <property type="protein sequence ID" value="TFK71377.1"/>
    <property type="molecule type" value="Genomic_DNA"/>
</dbReference>
<accession>A0ACD3B2C5</accession>
<gene>
    <name evidence="1" type="ORF">BDN72DRAFT_837812</name>
</gene>
<evidence type="ECO:0000313" key="1">
    <source>
        <dbReference type="EMBL" id="TFK71377.1"/>
    </source>
</evidence>
<name>A0ACD3B2C5_9AGAR</name>
<keyword evidence="2" id="KW-1185">Reference proteome</keyword>
<sequence length="524" mass="57729">MDDFGLPPRPPTSQRLWQHLLSGSKDSGVMPPEFPRANPPLAPIDKTSTSMRILLHDTQTNFEKFSGRVDTLILNVDETKRDIREANNQFQRGHDTLLGDIVDLINRSQTHIQNSVGEPAQARNLEEFTKDVTRQLHDLDKRMDSMHLVSQTLNQIMQTHLQAVHTLQEQQGSMLTALMPLLPLLQSVPLHIDAAKNQILEALSKSSSGNGLRLCSEGDSSQGKETSVHRKRSRSPEDSEETLVSSSTPKRPRTGSGSQPLMAPIDLRSAHEILSQRSNQGSSSSPLFEKRFDASSESYQLSDERTYDEVAHPVDENPLTVQKTPQRPLCNPPAAFSASWEKTILPLDPLVSLARSTPRMSTITTPRLGGAPGHPPELTRTLSAISNRSNTGGHIKLSRVDSAILNSLGKKRTSPTSSRPVSAATKDTLIPPLPPPHVPVQVVRTPLRRILPRTATTIGATPTPRILERMPKFGGPSLRGSVTPVSATARFVRQNREDRPSSREGRRFIPLIDSDDEDGDRTDA</sequence>
<organism evidence="1 2">
    <name type="scientific">Pluteus cervinus</name>
    <dbReference type="NCBI Taxonomy" id="181527"/>
    <lineage>
        <taxon>Eukaryota</taxon>
        <taxon>Fungi</taxon>
        <taxon>Dikarya</taxon>
        <taxon>Basidiomycota</taxon>
        <taxon>Agaricomycotina</taxon>
        <taxon>Agaricomycetes</taxon>
        <taxon>Agaricomycetidae</taxon>
        <taxon>Agaricales</taxon>
        <taxon>Pluteineae</taxon>
        <taxon>Pluteaceae</taxon>
        <taxon>Pluteus</taxon>
    </lineage>
</organism>
<proteinExistence type="predicted"/>
<protein>
    <submittedName>
        <fullName evidence="1">Uncharacterized protein</fullName>
    </submittedName>
</protein>